<evidence type="ECO:0008006" key="10">
    <source>
        <dbReference type="Google" id="ProtNLM"/>
    </source>
</evidence>
<proteinExistence type="predicted"/>
<protein>
    <recommendedName>
        <fullName evidence="10">HAT C-terminal dimerisation domain-containing protein</fullName>
    </recommendedName>
</protein>
<comment type="subcellular location">
    <subcellularLocation>
        <location evidence="1">Nucleus</location>
    </subcellularLocation>
</comment>
<dbReference type="InterPro" id="IPR012337">
    <property type="entry name" value="RNaseH-like_sf"/>
</dbReference>
<organism evidence="8 9">
    <name type="scientific">Folsomia candida</name>
    <name type="common">Springtail</name>
    <dbReference type="NCBI Taxonomy" id="158441"/>
    <lineage>
        <taxon>Eukaryota</taxon>
        <taxon>Metazoa</taxon>
        <taxon>Ecdysozoa</taxon>
        <taxon>Arthropoda</taxon>
        <taxon>Hexapoda</taxon>
        <taxon>Collembola</taxon>
        <taxon>Entomobryomorpha</taxon>
        <taxon>Isotomoidea</taxon>
        <taxon>Isotomidae</taxon>
        <taxon>Proisotominae</taxon>
        <taxon>Folsomia</taxon>
    </lineage>
</organism>
<evidence type="ECO:0000256" key="1">
    <source>
        <dbReference type="ARBA" id="ARBA00004123"/>
    </source>
</evidence>
<keyword evidence="2" id="KW-0479">Metal-binding</keyword>
<evidence type="ECO:0000313" key="8">
    <source>
        <dbReference type="EMBL" id="OXA37509.1"/>
    </source>
</evidence>
<dbReference type="Proteomes" id="UP000198287">
    <property type="component" value="Unassembled WGS sequence"/>
</dbReference>
<evidence type="ECO:0000256" key="5">
    <source>
        <dbReference type="ARBA" id="ARBA00023242"/>
    </source>
</evidence>
<sequence>MGKPKDNIWQQWTDCGDNKVECRNCKKHKIEKHATRCRLHTSLCSSTPKRIREIFTEKVKSLQQLRKQKPSGWTGRIMEEGDVAIVEDHSRDFDVEEINQAGVAVSSTSVAVFPTPSPSGGTSSSAINSVLTGRINRISSSKMKELQLLWAKAIISGNVAFEWTQNPFLQNFFANLGSGFLLPSRKEISGSILKILDVESKEKRKICIDNQKCFSLVPDGWTNICGLSVINIMLVNPIKCILWDSFQTGEEKETGIYIQGNLEKAINKIEETYGRHKIVAVVSDQGSNFLFARNAIARTSSILSINCAAHMLNLLASDRRLGEYNAEFERYISEEKDKGNNPSSLVSLSIPSPTRWFGIRDMLYKLDRAKPVLMRLSIKDDTDISFGTKKTLRDEAFWSKLLSVRPLFLAITDAIAIVESNASCISDVVEEFEKLRQIFQPAGHNHNMLKEAVNLSEIRICIKSFEKRSTDDRITSIHYLANLLDPRYRGRTFKDDEHRLVLTLEELQTYAESLGVIPTESLKEELGNQITNFRMKEGLFNSTMLSHRLPFKYWDNMRQFQSTSLLAGIAVRLLSIPASSAAVERSFSRQGNVHTKTRNILTHENVNRLMCIKWNLNDDLELGRDSSKLESELVECVDDNECDQDIDELIYLDTPFNDDELLAK</sequence>
<evidence type="ECO:0000259" key="7">
    <source>
        <dbReference type="Pfam" id="PF05699"/>
    </source>
</evidence>
<dbReference type="InterPro" id="IPR007021">
    <property type="entry name" value="DUF659"/>
</dbReference>
<dbReference type="PANTHER" id="PTHR46481:SF10">
    <property type="entry name" value="ZINC FINGER BED DOMAIN-CONTAINING PROTEIN 39"/>
    <property type="match status" value="1"/>
</dbReference>
<gene>
    <name evidence="8" type="ORF">Fcan01_27767</name>
</gene>
<dbReference type="InterPro" id="IPR052035">
    <property type="entry name" value="ZnF_BED_domain_contain"/>
</dbReference>
<dbReference type="PANTHER" id="PTHR46481">
    <property type="entry name" value="ZINC FINGER BED DOMAIN-CONTAINING PROTEIN 4"/>
    <property type="match status" value="1"/>
</dbReference>
<keyword evidence="9" id="KW-1185">Reference proteome</keyword>
<evidence type="ECO:0000313" key="9">
    <source>
        <dbReference type="Proteomes" id="UP000198287"/>
    </source>
</evidence>
<keyword evidence="3" id="KW-0863">Zinc-finger</keyword>
<evidence type="ECO:0000256" key="2">
    <source>
        <dbReference type="ARBA" id="ARBA00022723"/>
    </source>
</evidence>
<keyword evidence="5" id="KW-0539">Nucleus</keyword>
<dbReference type="Pfam" id="PF05699">
    <property type="entry name" value="Dimer_Tnp_hAT"/>
    <property type="match status" value="1"/>
</dbReference>
<feature type="domain" description="HAT C-terminal dimerisation" evidence="7">
    <location>
        <begin position="546"/>
        <end position="615"/>
    </location>
</feature>
<keyword evidence="4" id="KW-0862">Zinc</keyword>
<dbReference type="GO" id="GO:0005634">
    <property type="term" value="C:nucleus"/>
    <property type="evidence" value="ECO:0007669"/>
    <property type="project" value="UniProtKB-SubCell"/>
</dbReference>
<comment type="caution">
    <text evidence="8">The sequence shown here is derived from an EMBL/GenBank/DDBJ whole genome shotgun (WGS) entry which is preliminary data.</text>
</comment>
<dbReference type="GO" id="GO:0046983">
    <property type="term" value="F:protein dimerization activity"/>
    <property type="evidence" value="ECO:0007669"/>
    <property type="project" value="InterPro"/>
</dbReference>
<dbReference type="SUPFAM" id="SSF53098">
    <property type="entry name" value="Ribonuclease H-like"/>
    <property type="match status" value="1"/>
</dbReference>
<dbReference type="GO" id="GO:0008270">
    <property type="term" value="F:zinc ion binding"/>
    <property type="evidence" value="ECO:0007669"/>
    <property type="project" value="UniProtKB-KW"/>
</dbReference>
<evidence type="ECO:0000256" key="3">
    <source>
        <dbReference type="ARBA" id="ARBA00022771"/>
    </source>
</evidence>
<evidence type="ECO:0000256" key="4">
    <source>
        <dbReference type="ARBA" id="ARBA00022833"/>
    </source>
</evidence>
<dbReference type="AlphaFoldDB" id="A0A226CX06"/>
<reference evidence="8 9" key="1">
    <citation type="submission" date="2015-12" db="EMBL/GenBank/DDBJ databases">
        <title>The genome of Folsomia candida.</title>
        <authorList>
            <person name="Faddeeva A."/>
            <person name="Derks M.F."/>
            <person name="Anvar Y."/>
            <person name="Smit S."/>
            <person name="Van Straalen N."/>
            <person name="Roelofs D."/>
        </authorList>
    </citation>
    <scope>NUCLEOTIDE SEQUENCE [LARGE SCALE GENOMIC DNA]</scope>
    <source>
        <strain evidence="8 9">VU population</strain>
        <tissue evidence="8">Whole body</tissue>
    </source>
</reference>
<dbReference type="OMA" id="PYIRGYC"/>
<evidence type="ECO:0000259" key="6">
    <source>
        <dbReference type="Pfam" id="PF04937"/>
    </source>
</evidence>
<name>A0A226CX06_FOLCA</name>
<accession>A0A226CX06</accession>
<dbReference type="EMBL" id="LNIX01000056">
    <property type="protein sequence ID" value="OXA37509.1"/>
    <property type="molecule type" value="Genomic_DNA"/>
</dbReference>
<feature type="domain" description="DUF659" evidence="6">
    <location>
        <begin position="183"/>
        <end position="318"/>
    </location>
</feature>
<dbReference type="Pfam" id="PF04937">
    <property type="entry name" value="DUF659"/>
    <property type="match status" value="1"/>
</dbReference>
<dbReference type="InterPro" id="IPR008906">
    <property type="entry name" value="HATC_C_dom"/>
</dbReference>
<dbReference type="OrthoDB" id="4951847at2759"/>